<feature type="transmembrane region" description="Helical" evidence="2">
    <location>
        <begin position="207"/>
        <end position="232"/>
    </location>
</feature>
<feature type="transmembrane region" description="Helical" evidence="2">
    <location>
        <begin position="363"/>
        <end position="380"/>
    </location>
</feature>
<dbReference type="EMBL" id="RWGY01000002">
    <property type="protein sequence ID" value="TVU48861.1"/>
    <property type="molecule type" value="Genomic_DNA"/>
</dbReference>
<evidence type="ECO:0000313" key="4">
    <source>
        <dbReference type="Proteomes" id="UP000324897"/>
    </source>
</evidence>
<accession>A0A5J9WL91</accession>
<evidence type="ECO:0000256" key="2">
    <source>
        <dbReference type="SAM" id="Phobius"/>
    </source>
</evidence>
<sequence length="407" mass="43665">MPRHSGERGRGDDDEEEERDHSARGRAPPRGDDESGHGDPRRADEEGHRRGRGRGSPRGDIEADHRDALREDEEGDRVQGGHGDALRTDEEGHGSRSGRGLPGGDIEGGHGGPRRADAEGRSERLGADNVRLHALNPELHDFESDRSEDPRADGLLVLNMTTGRRNASAAIAAEEGGEAEAEADAIEKERMDAHAEEGMDAADRGGLLFTAAAIILAMVLAAEAVTFAVVAFEAGAFAGALGAADGDEAGRDDWRAADEARALADAILAAEGYEAGEAAGAIEEEVQCRRGWERTITGRSSSRPLARVGAAFPSYVADHLFLGGTSIAGSTGHLNHFTPGIYTNLHQLEQEGPRVLWFARRQVYQTGWGTIFVTLALYLLHFQPMLGVVDLVLFLWIVLLVLVLLFV</sequence>
<feature type="region of interest" description="Disordered" evidence="1">
    <location>
        <begin position="1"/>
        <end position="122"/>
    </location>
</feature>
<feature type="compositionally biased region" description="Basic and acidic residues" evidence="1">
    <location>
        <begin position="1"/>
        <end position="11"/>
    </location>
</feature>
<feature type="transmembrane region" description="Helical" evidence="2">
    <location>
        <begin position="386"/>
        <end position="406"/>
    </location>
</feature>
<gene>
    <name evidence="3" type="ORF">EJB05_00142</name>
</gene>
<keyword evidence="2" id="KW-0812">Transmembrane</keyword>
<dbReference type="Proteomes" id="UP000324897">
    <property type="component" value="Chromosome 6"/>
</dbReference>
<evidence type="ECO:0000256" key="1">
    <source>
        <dbReference type="SAM" id="MobiDB-lite"/>
    </source>
</evidence>
<feature type="compositionally biased region" description="Gly residues" evidence="1">
    <location>
        <begin position="95"/>
        <end position="111"/>
    </location>
</feature>
<dbReference type="AlphaFoldDB" id="A0A5J9WL91"/>
<name>A0A5J9WL91_9POAL</name>
<evidence type="ECO:0000313" key="3">
    <source>
        <dbReference type="EMBL" id="TVU48861.1"/>
    </source>
</evidence>
<keyword evidence="2" id="KW-0472">Membrane</keyword>
<proteinExistence type="predicted"/>
<comment type="caution">
    <text evidence="3">The sequence shown here is derived from an EMBL/GenBank/DDBJ whole genome shotgun (WGS) entry which is preliminary data.</text>
</comment>
<keyword evidence="4" id="KW-1185">Reference proteome</keyword>
<feature type="non-terminal residue" evidence="3">
    <location>
        <position position="1"/>
    </location>
</feature>
<keyword evidence="2" id="KW-1133">Transmembrane helix</keyword>
<feature type="compositionally biased region" description="Basic and acidic residues" evidence="1">
    <location>
        <begin position="76"/>
        <end position="94"/>
    </location>
</feature>
<feature type="compositionally biased region" description="Basic and acidic residues" evidence="1">
    <location>
        <begin position="57"/>
        <end position="69"/>
    </location>
</feature>
<protein>
    <submittedName>
        <fullName evidence="3">Uncharacterized protein</fullName>
    </submittedName>
</protein>
<reference evidence="3 4" key="1">
    <citation type="journal article" date="2019" name="Sci. Rep.">
        <title>A high-quality genome of Eragrostis curvula grass provides insights into Poaceae evolution and supports new strategies to enhance forage quality.</title>
        <authorList>
            <person name="Carballo J."/>
            <person name="Santos B.A.C.M."/>
            <person name="Zappacosta D."/>
            <person name="Garbus I."/>
            <person name="Selva J.P."/>
            <person name="Gallo C.A."/>
            <person name="Diaz A."/>
            <person name="Albertini E."/>
            <person name="Caccamo M."/>
            <person name="Echenique V."/>
        </authorList>
    </citation>
    <scope>NUCLEOTIDE SEQUENCE [LARGE SCALE GENOMIC DNA]</scope>
    <source>
        <strain evidence="4">cv. Victoria</strain>
        <tissue evidence="3">Leaf</tissue>
    </source>
</reference>
<dbReference type="Gramene" id="TVU48861">
    <property type="protein sequence ID" value="TVU48861"/>
    <property type="gene ID" value="EJB05_00142"/>
</dbReference>
<feature type="compositionally biased region" description="Basic and acidic residues" evidence="1">
    <location>
        <begin position="19"/>
        <end position="48"/>
    </location>
</feature>
<organism evidence="3 4">
    <name type="scientific">Eragrostis curvula</name>
    <name type="common">weeping love grass</name>
    <dbReference type="NCBI Taxonomy" id="38414"/>
    <lineage>
        <taxon>Eukaryota</taxon>
        <taxon>Viridiplantae</taxon>
        <taxon>Streptophyta</taxon>
        <taxon>Embryophyta</taxon>
        <taxon>Tracheophyta</taxon>
        <taxon>Spermatophyta</taxon>
        <taxon>Magnoliopsida</taxon>
        <taxon>Liliopsida</taxon>
        <taxon>Poales</taxon>
        <taxon>Poaceae</taxon>
        <taxon>PACMAD clade</taxon>
        <taxon>Chloridoideae</taxon>
        <taxon>Eragrostideae</taxon>
        <taxon>Eragrostidinae</taxon>
        <taxon>Eragrostis</taxon>
    </lineage>
</organism>